<comment type="caution">
    <text evidence="1">The sequence shown here is derived from an EMBL/GenBank/DDBJ whole genome shotgun (WGS) entry which is preliminary data.</text>
</comment>
<proteinExistence type="predicted"/>
<dbReference type="Proteomes" id="UP000789901">
    <property type="component" value="Unassembled WGS sequence"/>
</dbReference>
<evidence type="ECO:0000313" key="2">
    <source>
        <dbReference type="Proteomes" id="UP000789901"/>
    </source>
</evidence>
<sequence length="90" mass="10325">MSWALKEIMKLGNKAADWYSPENMHADLENLAKHGELSFEEIPIVKTIKSWIGRYSASFKKEASEQALTEANNDKHISIYNKGNKHQKFS</sequence>
<gene>
    <name evidence="1" type="ORF">GMARGA_LOCUS10407</name>
</gene>
<organism evidence="1 2">
    <name type="scientific">Gigaspora margarita</name>
    <dbReference type="NCBI Taxonomy" id="4874"/>
    <lineage>
        <taxon>Eukaryota</taxon>
        <taxon>Fungi</taxon>
        <taxon>Fungi incertae sedis</taxon>
        <taxon>Mucoromycota</taxon>
        <taxon>Glomeromycotina</taxon>
        <taxon>Glomeromycetes</taxon>
        <taxon>Diversisporales</taxon>
        <taxon>Gigasporaceae</taxon>
        <taxon>Gigaspora</taxon>
    </lineage>
</organism>
<dbReference type="EMBL" id="CAJVQB010005829">
    <property type="protein sequence ID" value="CAG8670764.1"/>
    <property type="molecule type" value="Genomic_DNA"/>
</dbReference>
<name>A0ABN7UUJ4_GIGMA</name>
<protein>
    <submittedName>
        <fullName evidence="1">12143_t:CDS:1</fullName>
    </submittedName>
</protein>
<keyword evidence="2" id="KW-1185">Reference proteome</keyword>
<reference evidence="1 2" key="1">
    <citation type="submission" date="2021-06" db="EMBL/GenBank/DDBJ databases">
        <authorList>
            <person name="Kallberg Y."/>
            <person name="Tangrot J."/>
            <person name="Rosling A."/>
        </authorList>
    </citation>
    <scope>NUCLEOTIDE SEQUENCE [LARGE SCALE GENOMIC DNA]</scope>
    <source>
        <strain evidence="1 2">120-4 pot B 10/14</strain>
    </source>
</reference>
<accession>A0ABN7UUJ4</accession>
<evidence type="ECO:0000313" key="1">
    <source>
        <dbReference type="EMBL" id="CAG8670764.1"/>
    </source>
</evidence>